<comment type="caution">
    <text evidence="2">The sequence shown here is derived from an EMBL/GenBank/DDBJ whole genome shotgun (WGS) entry which is preliminary data.</text>
</comment>
<accession>A0ABW0VID6</accession>
<gene>
    <name evidence="2" type="ORF">ACFPZF_24670</name>
    <name evidence="3" type="ORF">ACFPZF_30395</name>
</gene>
<keyword evidence="1" id="KW-0472">Membrane</keyword>
<dbReference type="EMBL" id="JBHSOC010000076">
    <property type="protein sequence ID" value="MFC5645643.1"/>
    <property type="molecule type" value="Genomic_DNA"/>
</dbReference>
<evidence type="ECO:0000256" key="1">
    <source>
        <dbReference type="SAM" id="Phobius"/>
    </source>
</evidence>
<reference evidence="4" key="2">
    <citation type="journal article" date="2019" name="Int. J. Syst. Evol. Microbiol.">
        <title>The Global Catalogue of Microorganisms (GCM) 10K type strain sequencing project: providing services to taxonomists for standard genome sequencing and annotation.</title>
        <authorList>
            <consortium name="The Broad Institute Genomics Platform"/>
            <consortium name="The Broad Institute Genome Sequencing Center for Infectious Disease"/>
            <person name="Wu L."/>
            <person name="Ma J."/>
        </authorList>
    </citation>
    <scope>NUCLEOTIDE SEQUENCE [LARGE SCALE GENOMIC DNA]</scope>
    <source>
        <strain evidence="4">CGMCC 4.1622</strain>
    </source>
</reference>
<proteinExistence type="predicted"/>
<keyword evidence="4" id="KW-1185">Reference proteome</keyword>
<dbReference type="PANTHER" id="PTHR47704:SF1">
    <property type="entry name" value="POTASSIUM TRANSPORTER KIMA"/>
    <property type="match status" value="1"/>
</dbReference>
<feature type="transmembrane region" description="Helical" evidence="1">
    <location>
        <begin position="89"/>
        <end position="114"/>
    </location>
</feature>
<dbReference type="InterPro" id="IPR053153">
    <property type="entry name" value="APC_K+_Transporter"/>
</dbReference>
<protein>
    <submittedName>
        <fullName evidence="2">DNA-binding protein</fullName>
    </submittedName>
</protein>
<keyword evidence="1" id="KW-1133">Transmembrane helix</keyword>
<keyword evidence="2" id="KW-0238">DNA-binding</keyword>
<dbReference type="GO" id="GO:0003677">
    <property type="term" value="F:DNA binding"/>
    <property type="evidence" value="ECO:0007669"/>
    <property type="project" value="UniProtKB-KW"/>
</dbReference>
<dbReference type="Proteomes" id="UP001596066">
    <property type="component" value="Unassembled WGS sequence"/>
</dbReference>
<sequence>MRSEELGETLLPKRLALPIFASDPLSSVAYATGEILLVLTVGGTAFLTLTPWIAAGVVALMAVVVMSYRQVVHAYPSGGGSYEVVSKNLGANAGLVVAASLLVDYVMTVAVSVASGVDNII</sequence>
<evidence type="ECO:0000313" key="3">
    <source>
        <dbReference type="EMBL" id="MFC5645643.1"/>
    </source>
</evidence>
<dbReference type="Gene3D" id="1.20.1740.10">
    <property type="entry name" value="Amino acid/polyamine transporter I"/>
    <property type="match status" value="1"/>
</dbReference>
<dbReference type="PANTHER" id="PTHR47704">
    <property type="entry name" value="POTASSIUM TRANSPORTER KIMA"/>
    <property type="match status" value="1"/>
</dbReference>
<dbReference type="EMBL" id="JBHSOC010000048">
    <property type="protein sequence ID" value="MFC5644544.1"/>
    <property type="molecule type" value="Genomic_DNA"/>
</dbReference>
<name>A0ABW0VID6_9ACTN</name>
<evidence type="ECO:0000313" key="4">
    <source>
        <dbReference type="Proteomes" id="UP001596066"/>
    </source>
</evidence>
<feature type="non-terminal residue" evidence="2">
    <location>
        <position position="121"/>
    </location>
</feature>
<feature type="transmembrane region" description="Helical" evidence="1">
    <location>
        <begin position="35"/>
        <end position="68"/>
    </location>
</feature>
<reference evidence="2" key="1">
    <citation type="journal article" date="2014" name="Int. J. Syst. Evol. Microbiol.">
        <title>Complete genome of a new Firmicutes species belonging to the dominant human colonic microbiota ('Ruminococcus bicirculans') reveals two chromosomes and a selective capacity to utilize plant glucans.</title>
        <authorList>
            <consortium name="NISC Comparative Sequencing Program"/>
            <person name="Wegmann U."/>
            <person name="Louis P."/>
            <person name="Goesmann A."/>
            <person name="Henrissat B."/>
            <person name="Duncan S.H."/>
            <person name="Flint H.J."/>
        </authorList>
    </citation>
    <scope>NUCLEOTIDE SEQUENCE</scope>
    <source>
        <strain evidence="2">CGMCC 4.1622</strain>
    </source>
</reference>
<reference evidence="2" key="3">
    <citation type="submission" date="2024-09" db="EMBL/GenBank/DDBJ databases">
        <authorList>
            <person name="Sun Q."/>
            <person name="Mori K."/>
        </authorList>
    </citation>
    <scope>NUCLEOTIDE SEQUENCE</scope>
    <source>
        <strain evidence="2">CGMCC 4.1622</strain>
    </source>
</reference>
<keyword evidence="1" id="KW-0812">Transmembrane</keyword>
<organism evidence="2 4">
    <name type="scientific">Kitasatospora cinereorecta</name>
    <dbReference type="NCBI Taxonomy" id="285560"/>
    <lineage>
        <taxon>Bacteria</taxon>
        <taxon>Bacillati</taxon>
        <taxon>Actinomycetota</taxon>
        <taxon>Actinomycetes</taxon>
        <taxon>Kitasatosporales</taxon>
        <taxon>Streptomycetaceae</taxon>
        <taxon>Kitasatospora</taxon>
    </lineage>
</organism>
<evidence type="ECO:0000313" key="2">
    <source>
        <dbReference type="EMBL" id="MFC5644544.1"/>
    </source>
</evidence>